<dbReference type="EMBL" id="JNBS01000372">
    <property type="protein sequence ID" value="OQS06133.1"/>
    <property type="molecule type" value="Genomic_DNA"/>
</dbReference>
<reference evidence="1 2" key="1">
    <citation type="journal article" date="2014" name="Genome Biol. Evol.">
        <title>The secreted proteins of Achlya hypogyna and Thraustotheca clavata identify the ancestral oomycete secretome and reveal gene acquisitions by horizontal gene transfer.</title>
        <authorList>
            <person name="Misner I."/>
            <person name="Blouin N."/>
            <person name="Leonard G."/>
            <person name="Richards T.A."/>
            <person name="Lane C.E."/>
        </authorList>
    </citation>
    <scope>NUCLEOTIDE SEQUENCE [LARGE SCALE GENOMIC DNA]</scope>
    <source>
        <strain evidence="1 2">ATCC 34112</strain>
    </source>
</reference>
<sequence>MRLICETRPPESVEIQSYKNFRLLSTYFQRWSKFLIEAHCLTPVQLRCLLRWISLSLPAVSAKLNEESFVSLAITKQLSKYDTDDHCKHKAEQVEDVCGLEIMACLYEMPVKCFDKC</sequence>
<organism evidence="1 2">
    <name type="scientific">Thraustotheca clavata</name>
    <dbReference type="NCBI Taxonomy" id="74557"/>
    <lineage>
        <taxon>Eukaryota</taxon>
        <taxon>Sar</taxon>
        <taxon>Stramenopiles</taxon>
        <taxon>Oomycota</taxon>
        <taxon>Saprolegniomycetes</taxon>
        <taxon>Saprolegniales</taxon>
        <taxon>Achlyaceae</taxon>
        <taxon>Thraustotheca</taxon>
    </lineage>
</organism>
<proteinExistence type="predicted"/>
<evidence type="ECO:0000313" key="1">
    <source>
        <dbReference type="EMBL" id="OQS06133.1"/>
    </source>
</evidence>
<protein>
    <submittedName>
        <fullName evidence="1">Uncharacterized protein</fullName>
    </submittedName>
</protein>
<dbReference type="AlphaFoldDB" id="A0A1W0A758"/>
<name>A0A1W0A758_9STRA</name>
<evidence type="ECO:0000313" key="2">
    <source>
        <dbReference type="Proteomes" id="UP000243217"/>
    </source>
</evidence>
<comment type="caution">
    <text evidence="1">The sequence shown here is derived from an EMBL/GenBank/DDBJ whole genome shotgun (WGS) entry which is preliminary data.</text>
</comment>
<dbReference type="Proteomes" id="UP000243217">
    <property type="component" value="Unassembled WGS sequence"/>
</dbReference>
<accession>A0A1W0A758</accession>
<gene>
    <name evidence="1" type="ORF">THRCLA_01809</name>
</gene>
<keyword evidence="2" id="KW-1185">Reference proteome</keyword>